<proteinExistence type="predicted"/>
<keyword evidence="1" id="KW-1133">Transmembrane helix</keyword>
<evidence type="ECO:0000256" key="1">
    <source>
        <dbReference type="SAM" id="Phobius"/>
    </source>
</evidence>
<accession>A0A131YIT3</accession>
<keyword evidence="1" id="KW-0812">Transmembrane</keyword>
<dbReference type="EMBL" id="GEDV01009690">
    <property type="protein sequence ID" value="JAP78867.1"/>
    <property type="molecule type" value="Transcribed_RNA"/>
</dbReference>
<feature type="transmembrane region" description="Helical" evidence="1">
    <location>
        <begin position="12"/>
        <end position="32"/>
    </location>
</feature>
<name>A0A131YIT3_RHIAP</name>
<keyword evidence="1" id="KW-0472">Membrane</keyword>
<sequence>MLQEHCLQNHRYFFNCMNLGLFMQIVVFLIYWEKCSTIDLQNNTAAGRECWFNWTKILHGRVYGLETPCVGLKCTNGTLALLDCNTTKPNRKDGCERERHRGHYPDCCEWVRAC</sequence>
<reference evidence="2" key="1">
    <citation type="journal article" date="2016" name="Ticks Tick Borne Dis.">
        <title>De novo assembly and annotation of the salivary gland transcriptome of Rhipicephalus appendiculatus male and female ticks during blood feeding.</title>
        <authorList>
            <person name="de Castro M.H."/>
            <person name="de Klerk D."/>
            <person name="Pienaar R."/>
            <person name="Latif A.A."/>
            <person name="Rees D.J."/>
            <person name="Mans B.J."/>
        </authorList>
    </citation>
    <scope>NUCLEOTIDE SEQUENCE</scope>
    <source>
        <tissue evidence="2">Salivary glands</tissue>
    </source>
</reference>
<protein>
    <submittedName>
        <fullName evidence="2">8.9 kDa family member</fullName>
    </submittedName>
</protein>
<organism evidence="2">
    <name type="scientific">Rhipicephalus appendiculatus</name>
    <name type="common">Brown ear tick</name>
    <dbReference type="NCBI Taxonomy" id="34631"/>
    <lineage>
        <taxon>Eukaryota</taxon>
        <taxon>Metazoa</taxon>
        <taxon>Ecdysozoa</taxon>
        <taxon>Arthropoda</taxon>
        <taxon>Chelicerata</taxon>
        <taxon>Arachnida</taxon>
        <taxon>Acari</taxon>
        <taxon>Parasitiformes</taxon>
        <taxon>Ixodida</taxon>
        <taxon>Ixodoidea</taxon>
        <taxon>Ixodidae</taxon>
        <taxon>Rhipicephalinae</taxon>
        <taxon>Rhipicephalus</taxon>
        <taxon>Rhipicephalus</taxon>
    </lineage>
</organism>
<evidence type="ECO:0000313" key="2">
    <source>
        <dbReference type="EMBL" id="JAP78867.1"/>
    </source>
</evidence>
<dbReference type="AlphaFoldDB" id="A0A131YIT3"/>